<name>A0A3B1A4N9_9ZZZZ</name>
<protein>
    <submittedName>
        <fullName evidence="1">Uncharacterized protein</fullName>
    </submittedName>
</protein>
<evidence type="ECO:0000313" key="1">
    <source>
        <dbReference type="EMBL" id="VAW99041.1"/>
    </source>
</evidence>
<dbReference type="InterPro" id="IPR036423">
    <property type="entry name" value="SOD-like_Cu/Zn_dom_sf"/>
</dbReference>
<organism evidence="1">
    <name type="scientific">hydrothermal vent metagenome</name>
    <dbReference type="NCBI Taxonomy" id="652676"/>
    <lineage>
        <taxon>unclassified sequences</taxon>
        <taxon>metagenomes</taxon>
        <taxon>ecological metagenomes</taxon>
    </lineage>
</organism>
<sequence length="155" mass="16546">MKSIISFLAIVAISISVTQAREVTITMNKVNAIGIGDALGVVVINETESGLRMTPFLFGMPAGNYTLTINETLSCHSSPSDSGIPIPAMAAGKSLWRLPDMKVSAGMETFEPMYLADVGFSDISRRSIVISKRADSTLGYTFGGERIACGSLEQY</sequence>
<dbReference type="AlphaFoldDB" id="A0A3B1A4N9"/>
<dbReference type="Gene3D" id="2.60.40.200">
    <property type="entry name" value="Superoxide dismutase, copper/zinc binding domain"/>
    <property type="match status" value="1"/>
</dbReference>
<dbReference type="EMBL" id="UOFR01000064">
    <property type="protein sequence ID" value="VAW99041.1"/>
    <property type="molecule type" value="Genomic_DNA"/>
</dbReference>
<dbReference type="GO" id="GO:0006801">
    <property type="term" value="P:superoxide metabolic process"/>
    <property type="evidence" value="ECO:0007669"/>
    <property type="project" value="InterPro"/>
</dbReference>
<accession>A0A3B1A4N9</accession>
<proteinExistence type="predicted"/>
<dbReference type="SUPFAM" id="SSF49329">
    <property type="entry name" value="Cu,Zn superoxide dismutase-like"/>
    <property type="match status" value="1"/>
</dbReference>
<reference evidence="1" key="1">
    <citation type="submission" date="2018-06" db="EMBL/GenBank/DDBJ databases">
        <authorList>
            <person name="Zhirakovskaya E."/>
        </authorList>
    </citation>
    <scope>NUCLEOTIDE SEQUENCE</scope>
</reference>
<gene>
    <name evidence="1" type="ORF">MNBD_GAMMA21-2846</name>
</gene>
<dbReference type="GO" id="GO:0046872">
    <property type="term" value="F:metal ion binding"/>
    <property type="evidence" value="ECO:0007669"/>
    <property type="project" value="InterPro"/>
</dbReference>